<comment type="similarity">
    <text evidence="5">Belongs to the NAGSA dehydrogenase family. Type 1 subfamily.</text>
</comment>
<dbReference type="InterPro" id="IPR050085">
    <property type="entry name" value="AGPR"/>
</dbReference>
<dbReference type="SUPFAM" id="SSF51735">
    <property type="entry name" value="NAD(P)-binding Rossmann-fold domains"/>
    <property type="match status" value="1"/>
</dbReference>
<dbReference type="HAMAP" id="MF_00150">
    <property type="entry name" value="ArgC_type1"/>
    <property type="match status" value="1"/>
</dbReference>
<keyword evidence="4 5" id="KW-0560">Oxidoreductase</keyword>
<evidence type="ECO:0000256" key="4">
    <source>
        <dbReference type="ARBA" id="ARBA00023002"/>
    </source>
</evidence>
<dbReference type="GO" id="GO:0070401">
    <property type="term" value="F:NADP+ binding"/>
    <property type="evidence" value="ECO:0007669"/>
    <property type="project" value="InterPro"/>
</dbReference>
<evidence type="ECO:0000256" key="3">
    <source>
        <dbReference type="ARBA" id="ARBA00022857"/>
    </source>
</evidence>
<reference evidence="7 8" key="1">
    <citation type="submission" date="2016-11" db="EMBL/GenBank/DDBJ databases">
        <authorList>
            <person name="Jaros S."/>
            <person name="Januszkiewicz K."/>
            <person name="Wedrychowicz H."/>
        </authorList>
    </citation>
    <scope>NUCLEOTIDE SEQUENCE [LARGE SCALE GENOMIC DNA]</scope>
    <source>
        <strain evidence="7 8">DSM 29589</strain>
    </source>
</reference>
<dbReference type="CDD" id="cd23934">
    <property type="entry name" value="AGPR_1_C"/>
    <property type="match status" value="1"/>
</dbReference>
<dbReference type="EMBL" id="FRBR01000001">
    <property type="protein sequence ID" value="SHL06415.1"/>
    <property type="molecule type" value="Genomic_DNA"/>
</dbReference>
<dbReference type="SMART" id="SM00859">
    <property type="entry name" value="Semialdhyde_dh"/>
    <property type="match status" value="1"/>
</dbReference>
<name>A0A1M6XKS5_9RHOB</name>
<dbReference type="InterPro" id="IPR000534">
    <property type="entry name" value="Semialdehyde_DH_NAD-bd"/>
</dbReference>
<dbReference type="GO" id="GO:0051287">
    <property type="term" value="F:NAD binding"/>
    <property type="evidence" value="ECO:0007669"/>
    <property type="project" value="InterPro"/>
</dbReference>
<comment type="subcellular location">
    <subcellularLocation>
        <location evidence="5">Cytoplasm</location>
    </subcellularLocation>
</comment>
<comment type="catalytic activity">
    <reaction evidence="5">
        <text>N-acetyl-L-glutamate 5-semialdehyde + phosphate + NADP(+) = N-acetyl-L-glutamyl 5-phosphate + NADPH + H(+)</text>
        <dbReference type="Rhea" id="RHEA:21588"/>
        <dbReference type="ChEBI" id="CHEBI:15378"/>
        <dbReference type="ChEBI" id="CHEBI:29123"/>
        <dbReference type="ChEBI" id="CHEBI:43474"/>
        <dbReference type="ChEBI" id="CHEBI:57783"/>
        <dbReference type="ChEBI" id="CHEBI:57936"/>
        <dbReference type="ChEBI" id="CHEBI:58349"/>
        <dbReference type="EC" id="1.2.1.38"/>
    </reaction>
</comment>
<keyword evidence="5" id="KW-0963">Cytoplasm</keyword>
<dbReference type="Gene3D" id="3.40.50.720">
    <property type="entry name" value="NAD(P)-binding Rossmann-like Domain"/>
    <property type="match status" value="1"/>
</dbReference>
<evidence type="ECO:0000313" key="8">
    <source>
        <dbReference type="Proteomes" id="UP000183974"/>
    </source>
</evidence>
<keyword evidence="8" id="KW-1185">Reference proteome</keyword>
<comment type="pathway">
    <text evidence="5">Amino-acid biosynthesis; L-arginine biosynthesis; N(2)-acetyl-L-ornithine from L-glutamate: step 3/4.</text>
</comment>
<dbReference type="Pfam" id="PF01118">
    <property type="entry name" value="Semialdhyde_dh"/>
    <property type="match status" value="1"/>
</dbReference>
<dbReference type="PANTHER" id="PTHR32338">
    <property type="entry name" value="N-ACETYL-GAMMA-GLUTAMYL-PHOSPHATE REDUCTASE, CHLOROPLASTIC-RELATED-RELATED"/>
    <property type="match status" value="1"/>
</dbReference>
<dbReference type="Gene3D" id="3.30.360.10">
    <property type="entry name" value="Dihydrodipicolinate Reductase, domain 2"/>
    <property type="match status" value="1"/>
</dbReference>
<dbReference type="Pfam" id="PF22698">
    <property type="entry name" value="Semialdhyde_dhC_1"/>
    <property type="match status" value="1"/>
</dbReference>
<comment type="function">
    <text evidence="5">Catalyzes the NADPH-dependent reduction of N-acetyl-5-glutamyl phosphate to yield N-acetyl-L-glutamate 5-semialdehyde.</text>
</comment>
<dbReference type="RefSeq" id="WP_073032221.1">
    <property type="nucleotide sequence ID" value="NZ_BMLR01000001.1"/>
</dbReference>
<dbReference type="NCBIfam" id="TIGR01850">
    <property type="entry name" value="argC"/>
    <property type="match status" value="1"/>
</dbReference>
<dbReference type="InterPro" id="IPR000706">
    <property type="entry name" value="AGPR_type-1"/>
</dbReference>
<keyword evidence="2 5" id="KW-0028">Amino-acid biosynthesis</keyword>
<evidence type="ECO:0000256" key="5">
    <source>
        <dbReference type="HAMAP-Rule" id="MF_00150"/>
    </source>
</evidence>
<accession>A0A1M6XKS5</accession>
<dbReference type="STRING" id="337701.SAMN05444398_101459"/>
<dbReference type="UniPathway" id="UPA00068">
    <property type="reaction ID" value="UER00108"/>
</dbReference>
<dbReference type="EC" id="1.2.1.38" evidence="5"/>
<dbReference type="PANTHER" id="PTHR32338:SF10">
    <property type="entry name" value="N-ACETYL-GAMMA-GLUTAMYL-PHOSPHATE REDUCTASE, CHLOROPLASTIC-RELATED"/>
    <property type="match status" value="1"/>
</dbReference>
<dbReference type="Proteomes" id="UP000183974">
    <property type="component" value="Unassembled WGS sequence"/>
</dbReference>
<organism evidence="7 8">
    <name type="scientific">Roseovarius pacificus</name>
    <dbReference type="NCBI Taxonomy" id="337701"/>
    <lineage>
        <taxon>Bacteria</taxon>
        <taxon>Pseudomonadati</taxon>
        <taxon>Pseudomonadota</taxon>
        <taxon>Alphaproteobacteria</taxon>
        <taxon>Rhodobacterales</taxon>
        <taxon>Roseobacteraceae</taxon>
        <taxon>Roseovarius</taxon>
    </lineage>
</organism>
<dbReference type="GO" id="GO:0005737">
    <property type="term" value="C:cytoplasm"/>
    <property type="evidence" value="ECO:0007669"/>
    <property type="project" value="UniProtKB-SubCell"/>
</dbReference>
<dbReference type="AlphaFoldDB" id="A0A1M6XKS5"/>
<feature type="domain" description="Semialdehyde dehydrogenase NAD-binding" evidence="6">
    <location>
        <begin position="4"/>
        <end position="141"/>
    </location>
</feature>
<feature type="active site" evidence="5">
    <location>
        <position position="149"/>
    </location>
</feature>
<evidence type="ECO:0000313" key="7">
    <source>
        <dbReference type="EMBL" id="SHL06415.1"/>
    </source>
</evidence>
<keyword evidence="1 5" id="KW-0055">Arginine biosynthesis</keyword>
<dbReference type="OrthoDB" id="9801289at2"/>
<sequence length="342" mass="36787">MSHKIAILGASGYTGAELVRLIATHPGMEIAALGANSKAGQGMAQVFPHLRHLDLPDLVTIDEIGFADIDLCFCALPHKTSQEVISALPRDLRIVDLSADFRLRDPAAYEKWYGNPHAAVELQKEAVYGLTEFYRDEIRAARLVAGTGCNAATGQYLLRPLIAAGVIDLEDIILDLKCGVSGAGRSLRENLLHAELSEGYHAYAVGGTHRHLGEFDQEFSAIAGRDVRIQFTPHLVPANRGILATGYVRGEAGAIHDALAAQYDDEPFIELLPMGEAPSTRHVRGSNFCHIGVVADRIPGKTIVIAALDNLTKGSSGQALQNANLMLDIQETEGLMLAPVFP</sequence>
<dbReference type="InterPro" id="IPR058924">
    <property type="entry name" value="AGPR_dimerisation_dom"/>
</dbReference>
<dbReference type="CDD" id="cd17895">
    <property type="entry name" value="AGPR_1_N"/>
    <property type="match status" value="1"/>
</dbReference>
<gene>
    <name evidence="5" type="primary">argC</name>
    <name evidence="7" type="ORF">SAMN05444398_101459</name>
</gene>
<keyword evidence="3 5" id="KW-0521">NADP</keyword>
<protein>
    <recommendedName>
        <fullName evidence="5">N-acetyl-gamma-glutamyl-phosphate reductase</fullName>
        <shortName evidence="5">AGPR</shortName>
        <ecNumber evidence="5">1.2.1.38</ecNumber>
    </recommendedName>
    <alternativeName>
        <fullName evidence="5">N-acetyl-glutamate semialdehyde dehydrogenase</fullName>
        <shortName evidence="5">NAGSA dehydrogenase</shortName>
    </alternativeName>
</protein>
<proteinExistence type="inferred from homology"/>
<dbReference type="SUPFAM" id="SSF55347">
    <property type="entry name" value="Glyceraldehyde-3-phosphate dehydrogenase-like, C-terminal domain"/>
    <property type="match status" value="1"/>
</dbReference>
<evidence type="ECO:0000259" key="6">
    <source>
        <dbReference type="SMART" id="SM00859"/>
    </source>
</evidence>
<dbReference type="InterPro" id="IPR036291">
    <property type="entry name" value="NAD(P)-bd_dom_sf"/>
</dbReference>
<evidence type="ECO:0000256" key="1">
    <source>
        <dbReference type="ARBA" id="ARBA00022571"/>
    </source>
</evidence>
<dbReference type="GO" id="GO:0003942">
    <property type="term" value="F:N-acetyl-gamma-glutamyl-phosphate reductase activity"/>
    <property type="evidence" value="ECO:0007669"/>
    <property type="project" value="UniProtKB-UniRule"/>
</dbReference>
<evidence type="ECO:0000256" key="2">
    <source>
        <dbReference type="ARBA" id="ARBA00022605"/>
    </source>
</evidence>
<dbReference type="GO" id="GO:0006526">
    <property type="term" value="P:L-arginine biosynthetic process"/>
    <property type="evidence" value="ECO:0007669"/>
    <property type="project" value="UniProtKB-UniRule"/>
</dbReference>